<dbReference type="InterPro" id="IPR002347">
    <property type="entry name" value="SDR_fam"/>
</dbReference>
<dbReference type="SUPFAM" id="SSF51735">
    <property type="entry name" value="NAD(P)-binding Rossmann-fold domains"/>
    <property type="match status" value="1"/>
</dbReference>
<dbReference type="Pfam" id="PF00106">
    <property type="entry name" value="adh_short"/>
    <property type="match status" value="1"/>
</dbReference>
<reference evidence="3 4" key="1">
    <citation type="submission" date="2019-02" db="EMBL/GenBank/DDBJ databases">
        <authorList>
            <person name="Goldberg S.R."/>
            <person name="Haltli B.A."/>
            <person name="Correa H."/>
            <person name="Russell K.G."/>
        </authorList>
    </citation>
    <scope>NUCLEOTIDE SEQUENCE [LARGE SCALE GENOMIC DNA]</scope>
    <source>
        <strain evidence="3 4">JCM 16186</strain>
    </source>
</reference>
<evidence type="ECO:0000256" key="1">
    <source>
        <dbReference type="ARBA" id="ARBA00006484"/>
    </source>
</evidence>
<evidence type="ECO:0000256" key="2">
    <source>
        <dbReference type="ARBA" id="ARBA00023002"/>
    </source>
</evidence>
<keyword evidence="2" id="KW-0560">Oxidoreductase</keyword>
<dbReference type="PANTHER" id="PTHR44196">
    <property type="entry name" value="DEHYDROGENASE/REDUCTASE SDR FAMILY MEMBER 7B"/>
    <property type="match status" value="1"/>
</dbReference>
<name>A0ABW9RTJ1_9BACT</name>
<dbReference type="EMBL" id="SMLW01000578">
    <property type="protein sequence ID" value="MTI26375.1"/>
    <property type="molecule type" value="Genomic_DNA"/>
</dbReference>
<dbReference type="PANTHER" id="PTHR44196:SF1">
    <property type="entry name" value="DEHYDROGENASE_REDUCTASE SDR FAMILY MEMBER 7B"/>
    <property type="match status" value="1"/>
</dbReference>
<gene>
    <name evidence="3" type="ORF">E1163_15565</name>
</gene>
<dbReference type="PRINTS" id="PR00081">
    <property type="entry name" value="GDHRDH"/>
</dbReference>
<dbReference type="Gene3D" id="3.40.50.720">
    <property type="entry name" value="NAD(P)-binding Rossmann-like Domain"/>
    <property type="match status" value="1"/>
</dbReference>
<dbReference type="InterPro" id="IPR036291">
    <property type="entry name" value="NAD(P)-bd_dom_sf"/>
</dbReference>
<accession>A0ABW9RTJ1</accession>
<proteinExistence type="inferred from homology"/>
<keyword evidence="4" id="KW-1185">Reference proteome</keyword>
<protein>
    <submittedName>
        <fullName evidence="3">SDR family NAD(P)-dependent oxidoreductase</fullName>
    </submittedName>
</protein>
<dbReference type="Proteomes" id="UP000798808">
    <property type="component" value="Unassembled WGS sequence"/>
</dbReference>
<organism evidence="3 4">
    <name type="scientific">Fulvivirga kasyanovii</name>
    <dbReference type="NCBI Taxonomy" id="396812"/>
    <lineage>
        <taxon>Bacteria</taxon>
        <taxon>Pseudomonadati</taxon>
        <taxon>Bacteroidota</taxon>
        <taxon>Cytophagia</taxon>
        <taxon>Cytophagales</taxon>
        <taxon>Fulvivirgaceae</taxon>
        <taxon>Fulvivirga</taxon>
    </lineage>
</organism>
<evidence type="ECO:0000313" key="4">
    <source>
        <dbReference type="Proteomes" id="UP000798808"/>
    </source>
</evidence>
<sequence>MKLKNNTILITGGSSGIGLELTRRLHENGNTILICGRSVEKLEFVKKEIPAVQFYPCDLSDPAQRQELYNWVANNHPSCNVLINNAATVHKTNFLADGEMIEKTESEVQTNLMAPIVLSKLFLPMLMKNRDAAIINITTGLIYAPRAVYPIYNATKSGLHAFTRVLRHQLRTEPVKVIEVMMSAVDTPWHQGDPPKVAISPQNAVAEMLHKLEKGKVEIKIGGVKILYMLSRIAPSFAFKKINQL</sequence>
<evidence type="ECO:0000313" key="3">
    <source>
        <dbReference type="EMBL" id="MTI26375.1"/>
    </source>
</evidence>
<comment type="caution">
    <text evidence="3">The sequence shown here is derived from an EMBL/GenBank/DDBJ whole genome shotgun (WGS) entry which is preliminary data.</text>
</comment>
<comment type="similarity">
    <text evidence="1">Belongs to the short-chain dehydrogenases/reductases (SDR) family.</text>
</comment>